<evidence type="ECO:0000256" key="3">
    <source>
        <dbReference type="ARBA" id="ARBA00022989"/>
    </source>
</evidence>
<dbReference type="GO" id="GO:0005829">
    <property type="term" value="C:cytosol"/>
    <property type="evidence" value="ECO:0007669"/>
    <property type="project" value="TreeGrafter"/>
</dbReference>
<dbReference type="EMBL" id="NKHZ01000015">
    <property type="protein sequence ID" value="PNS20990.1"/>
    <property type="molecule type" value="Genomic_DNA"/>
</dbReference>
<gene>
    <name evidence="6" type="ORF">CAC42_3327</name>
</gene>
<evidence type="ECO:0000256" key="1">
    <source>
        <dbReference type="ARBA" id="ARBA00004370"/>
    </source>
</evidence>
<dbReference type="OrthoDB" id="2012278at2759"/>
<organism evidence="6 7">
    <name type="scientific">Sphaceloma murrayae</name>
    <dbReference type="NCBI Taxonomy" id="2082308"/>
    <lineage>
        <taxon>Eukaryota</taxon>
        <taxon>Fungi</taxon>
        <taxon>Dikarya</taxon>
        <taxon>Ascomycota</taxon>
        <taxon>Pezizomycotina</taxon>
        <taxon>Dothideomycetes</taxon>
        <taxon>Dothideomycetidae</taxon>
        <taxon>Myriangiales</taxon>
        <taxon>Elsinoaceae</taxon>
        <taxon>Sphaceloma</taxon>
    </lineage>
</organism>
<dbReference type="InterPro" id="IPR013636">
    <property type="entry name" value="ARMH3_C"/>
</dbReference>
<dbReference type="InParanoid" id="A0A2K1R174"/>
<sequence length="628" mass="70344">MDQSPLTLQSRPDVFEPKIVQLYRQLFQDVEDDDKTEGFWRELFLLSPDTARLSQTLEDADAEFLLHTNHSSQQLLANAVATIRTGQAPSDEHALEVLIVPLWHTLSVFLSKILSKRYQSPSSDIIEVLAGLDYVDAVFNDLVGALDKAIMQGRTTHIQSLAVQVALTMSSGAFHTSLLTYFTQRDLFPAITMLVLEAKKSEDGVLPLTLCGILANCNKFELHNPYQSRIANFDNHLVMSKVISTVGTACAGLRDEYVSVQNDMPEAWSLGNTLSYVGLGSLTGAKSAPVTPTEDEAKARFAEQPRAQAAVLLILYDFVLQNKSFCLQLITESRPVRGLSELCSFSSYLLQHAYRSTRAALYSHLALLILRILTEDAPAMKKIAEEPAEVRLCRQRQPFLPVTKGERPYAAILLDIAMDCLNHNLRTKLDVNLYFSTLAILLRVLTHLSRTRTRLAYHWPELWRSLLSFVRFLAQYREQLSSVGDIVQVVQSLVNVITLSLTQGEVFLPDNTSLDDLFYKIVESRDPLVKLRDGYDLSNSPVSANIDTLIGAGVHFTEAFDKAGGNKKNVYPKDVMMAIKDGYDTLSIDAREGTDHWTPYREQDYKVEIKKITRVVVADAKVLGMPRL</sequence>
<evidence type="ECO:0000256" key="4">
    <source>
        <dbReference type="ARBA" id="ARBA00023136"/>
    </source>
</evidence>
<feature type="domain" description="Armadillo-like helical" evidence="5">
    <location>
        <begin position="401"/>
        <end position="624"/>
    </location>
</feature>
<keyword evidence="4" id="KW-0472">Membrane</keyword>
<protein>
    <recommendedName>
        <fullName evidence="5">Armadillo-like helical domain-containing protein</fullName>
    </recommendedName>
</protein>
<keyword evidence="3" id="KW-1133">Transmembrane helix</keyword>
<proteinExistence type="predicted"/>
<dbReference type="STRING" id="2082308.A0A2K1R174"/>
<dbReference type="Proteomes" id="UP000243797">
    <property type="component" value="Unassembled WGS sequence"/>
</dbReference>
<comment type="subcellular location">
    <subcellularLocation>
        <location evidence="1">Membrane</location>
    </subcellularLocation>
</comment>
<dbReference type="Pfam" id="PF08427">
    <property type="entry name" value="ARMH3_C"/>
    <property type="match status" value="1"/>
</dbReference>
<dbReference type="InterPro" id="IPR039868">
    <property type="entry name" value="ARMD3-like"/>
</dbReference>
<name>A0A2K1R174_9PEZI</name>
<dbReference type="PANTHER" id="PTHR13608">
    <property type="entry name" value="ARMADILLO-LIKE HELICAL DOMAIN-CONTAINING PROTEIN 3"/>
    <property type="match status" value="1"/>
</dbReference>
<dbReference type="PANTHER" id="PTHR13608:SF3">
    <property type="entry name" value="ARMADILLO-LIKE HELICAL DOMAIN-CONTAINING PROTEIN 3"/>
    <property type="match status" value="1"/>
</dbReference>
<evidence type="ECO:0000256" key="2">
    <source>
        <dbReference type="ARBA" id="ARBA00022692"/>
    </source>
</evidence>
<keyword evidence="7" id="KW-1185">Reference proteome</keyword>
<evidence type="ECO:0000259" key="5">
    <source>
        <dbReference type="SMART" id="SM01158"/>
    </source>
</evidence>
<evidence type="ECO:0000313" key="6">
    <source>
        <dbReference type="EMBL" id="PNS20990.1"/>
    </source>
</evidence>
<reference evidence="6 7" key="1">
    <citation type="submission" date="2017-06" db="EMBL/GenBank/DDBJ databases">
        <title>Draft genome sequence of a variant of Elsinoe murrayae.</title>
        <authorList>
            <person name="Cheng Q."/>
        </authorList>
    </citation>
    <scope>NUCLEOTIDE SEQUENCE [LARGE SCALE GENOMIC DNA]</scope>
    <source>
        <strain evidence="6 7">CQ-2017a</strain>
    </source>
</reference>
<accession>A0A2K1R174</accession>
<dbReference type="GO" id="GO:0016020">
    <property type="term" value="C:membrane"/>
    <property type="evidence" value="ECO:0007669"/>
    <property type="project" value="UniProtKB-SubCell"/>
</dbReference>
<comment type="caution">
    <text evidence="6">The sequence shown here is derived from an EMBL/GenBank/DDBJ whole genome shotgun (WGS) entry which is preliminary data.</text>
</comment>
<dbReference type="SMART" id="SM01158">
    <property type="entry name" value="DUF1741"/>
    <property type="match status" value="1"/>
</dbReference>
<keyword evidence="2" id="KW-0812">Transmembrane</keyword>
<dbReference type="AlphaFoldDB" id="A0A2K1R174"/>
<evidence type="ECO:0000313" key="7">
    <source>
        <dbReference type="Proteomes" id="UP000243797"/>
    </source>
</evidence>